<dbReference type="GO" id="GO:0004300">
    <property type="term" value="F:enoyl-CoA hydratase activity"/>
    <property type="evidence" value="ECO:0007669"/>
    <property type="project" value="TreeGrafter"/>
</dbReference>
<dbReference type="InterPro" id="IPR036291">
    <property type="entry name" value="NAD(P)-bd_dom_sf"/>
</dbReference>
<proteinExistence type="inferred from homology"/>
<dbReference type="SUPFAM" id="SSF48179">
    <property type="entry name" value="6-phosphogluconate dehydrogenase C-terminal domain-like"/>
    <property type="match status" value="2"/>
</dbReference>
<dbReference type="OrthoDB" id="5389341at2"/>
<dbReference type="InterPro" id="IPR006108">
    <property type="entry name" value="3HC_DH_C"/>
</dbReference>
<dbReference type="GO" id="GO:0070403">
    <property type="term" value="F:NAD+ binding"/>
    <property type="evidence" value="ECO:0007669"/>
    <property type="project" value="InterPro"/>
</dbReference>
<dbReference type="FunFam" id="3.40.50.720:FF:000009">
    <property type="entry name" value="Fatty oxidation complex, alpha subunit"/>
    <property type="match status" value="1"/>
</dbReference>
<keyword evidence="8" id="KW-0456">Lyase</keyword>
<evidence type="ECO:0000313" key="13">
    <source>
        <dbReference type="EMBL" id="RZU45053.1"/>
    </source>
</evidence>
<dbReference type="Pfam" id="PF00725">
    <property type="entry name" value="3HCDH"/>
    <property type="match status" value="1"/>
</dbReference>
<sequence>MTQTAIRWEKDADNIVTLTLDDPTSSANTMNELYTRSMADTVARLQAEKADIKGVIVTSAKKTFFAGGDLKTLIQAGPEHAAQFEAGVTEIKRQLRVLETLGKPVVAALNGTALGGGLEIALACHRRIALNNPKAEFGLPEVSLGLLPGGGGVTRIIRMLGIQNGLMNVLMQGQRMKPAKALSAGIIDEIAETPEEMIAKARAWILANPAAQQAWDVKGYKMPGGTPSTPALAMNLPAFPSNLRKQLKGAQDNYPAPKAIMCAAVEGAQVDFDSALKIEGRYFTKLAVGKHSKNMIKAFFFDLQKINGGGSRPSKTTYPEWKSKKVGILGAGMMGQGIAYVSAMSGIEVVLIDAAQEAAERGKAYTQKLLEKRVSKGQMTKEAAAEKLALITPTTDYSLLAGADLVIEAVFEDRKIKADVTKRAEAACGAELVMASNTSTLPITGLAEASRNAKNYIGLHFFSPVDKMPLVEIIMGKETGDEALAKAFDYVLQIKKTPIVVNDSRGFFTSRVFGTFCMEGVNMLAEGWNPISIEQAAAQAGMPVGPLAVLDEVNLELTRKVRLQTEKDLAAEGLPPLPVDAAVPVIDKMLNEFKRPGKKDGAGFYEYPADGKKFIWPELFKAFMKADKAQPSPADFAELQERLLYRQSIEAARCYEEGVLRSVADANIGSIFGIGMAPWTGGQLQYINFIGVKEFVRRADELAAKHGARFTPPKLLRDMAEKGETFQ</sequence>
<dbReference type="CDD" id="cd06558">
    <property type="entry name" value="crotonase-like"/>
    <property type="match status" value="1"/>
</dbReference>
<comment type="caution">
    <text evidence="13">The sequence shown here is derived from an EMBL/GenBank/DDBJ whole genome shotgun (WGS) entry which is preliminary data.</text>
</comment>
<dbReference type="FunFam" id="3.90.226.10:FF:000047">
    <property type="entry name" value="Probable 3-hydroxyacyl-CoA dehydrogenase"/>
    <property type="match status" value="1"/>
</dbReference>
<dbReference type="Pfam" id="PF00378">
    <property type="entry name" value="ECH_1"/>
    <property type="match status" value="1"/>
</dbReference>
<dbReference type="InterPro" id="IPR006176">
    <property type="entry name" value="3-OHacyl-CoA_DH_NAD-bd"/>
</dbReference>
<keyword evidence="9" id="KW-0511">Multifunctional enzyme</keyword>
<keyword evidence="7" id="KW-0443">Lipid metabolism</keyword>
<comment type="catalytic activity">
    <reaction evidence="10">
        <text>a (3S)-3-hydroxyacyl-CoA + NAD(+) = a 3-oxoacyl-CoA + NADH + H(+)</text>
        <dbReference type="Rhea" id="RHEA:22432"/>
        <dbReference type="ChEBI" id="CHEBI:15378"/>
        <dbReference type="ChEBI" id="CHEBI:57318"/>
        <dbReference type="ChEBI" id="CHEBI:57540"/>
        <dbReference type="ChEBI" id="CHEBI:57945"/>
        <dbReference type="ChEBI" id="CHEBI:90726"/>
        <dbReference type="EC" id="1.1.1.35"/>
    </reaction>
</comment>
<keyword evidence="6" id="KW-0520">NAD</keyword>
<dbReference type="PANTHER" id="PTHR43612:SF3">
    <property type="entry name" value="TRIFUNCTIONAL ENZYME SUBUNIT ALPHA, MITOCHONDRIAL"/>
    <property type="match status" value="1"/>
</dbReference>
<protein>
    <submittedName>
        <fullName evidence="13">Short chain enoyl-CoA hydratase /3-hydroxyacyl-CoA dehydrogenase</fullName>
    </submittedName>
</protein>
<dbReference type="Gene3D" id="1.10.1040.50">
    <property type="match status" value="1"/>
</dbReference>
<reference evidence="13 14" key="1">
    <citation type="submission" date="2019-02" db="EMBL/GenBank/DDBJ databases">
        <title>Genomic Encyclopedia of Type Strains, Phase IV (KMG-IV): sequencing the most valuable type-strain genomes for metagenomic binning, comparative biology and taxonomic classification.</title>
        <authorList>
            <person name="Goeker M."/>
        </authorList>
    </citation>
    <scope>NUCLEOTIDE SEQUENCE [LARGE SCALE GENOMIC DNA]</scope>
    <source>
        <strain evidence="13 14">DSM 105135</strain>
    </source>
</reference>
<evidence type="ECO:0000256" key="4">
    <source>
        <dbReference type="ARBA" id="ARBA00022963"/>
    </source>
</evidence>
<keyword evidence="14" id="KW-1185">Reference proteome</keyword>
<name>A0A4Q7Z5R8_9GAMM</name>
<dbReference type="InterPro" id="IPR029045">
    <property type="entry name" value="ClpP/crotonase-like_dom_sf"/>
</dbReference>
<dbReference type="RefSeq" id="WP_130413030.1">
    <property type="nucleotide sequence ID" value="NZ_SHKX01000012.1"/>
</dbReference>
<evidence type="ECO:0000313" key="14">
    <source>
        <dbReference type="Proteomes" id="UP000292423"/>
    </source>
</evidence>
<comment type="similarity">
    <text evidence="2">In the central section; belongs to the 3-hydroxyacyl-CoA dehydrogenase family.</text>
</comment>
<evidence type="ECO:0000256" key="2">
    <source>
        <dbReference type="ARBA" id="ARBA00007005"/>
    </source>
</evidence>
<feature type="domain" description="3-hydroxyacyl-CoA dehydrogenase C-terminal" evidence="11">
    <location>
        <begin position="506"/>
        <end position="607"/>
    </location>
</feature>
<feature type="domain" description="3-hydroxyacyl-CoA dehydrogenase NAD binding" evidence="12">
    <location>
        <begin position="325"/>
        <end position="503"/>
    </location>
</feature>
<dbReference type="InterPro" id="IPR050136">
    <property type="entry name" value="FA_oxidation_alpha_subunit"/>
</dbReference>
<dbReference type="PANTHER" id="PTHR43612">
    <property type="entry name" value="TRIFUNCTIONAL ENZYME SUBUNIT ALPHA"/>
    <property type="match status" value="1"/>
</dbReference>
<evidence type="ECO:0000256" key="7">
    <source>
        <dbReference type="ARBA" id="ARBA00023098"/>
    </source>
</evidence>
<comment type="pathway">
    <text evidence="1">Lipid metabolism; fatty acid beta-oxidation.</text>
</comment>
<keyword evidence="4" id="KW-0442">Lipid degradation</keyword>
<dbReference type="SUPFAM" id="SSF51735">
    <property type="entry name" value="NAD(P)-binding Rossmann-fold domains"/>
    <property type="match status" value="1"/>
</dbReference>
<dbReference type="SUPFAM" id="SSF52096">
    <property type="entry name" value="ClpP/crotonase"/>
    <property type="match status" value="1"/>
</dbReference>
<dbReference type="Gene3D" id="3.40.50.720">
    <property type="entry name" value="NAD(P)-binding Rossmann-like Domain"/>
    <property type="match status" value="1"/>
</dbReference>
<keyword evidence="3" id="KW-0276">Fatty acid metabolism</keyword>
<dbReference type="AlphaFoldDB" id="A0A4Q7Z5R8"/>
<keyword evidence="5" id="KW-0560">Oxidoreductase</keyword>
<accession>A0A4Q7Z5R8</accession>
<dbReference type="InterPro" id="IPR001753">
    <property type="entry name" value="Enoyl-CoA_hydra/iso"/>
</dbReference>
<dbReference type="UniPathway" id="UPA00659"/>
<dbReference type="GO" id="GO:0006635">
    <property type="term" value="P:fatty acid beta-oxidation"/>
    <property type="evidence" value="ECO:0007669"/>
    <property type="project" value="UniProtKB-UniPathway"/>
</dbReference>
<gene>
    <name evidence="13" type="ORF">EV700_1860</name>
</gene>
<evidence type="ECO:0000256" key="3">
    <source>
        <dbReference type="ARBA" id="ARBA00022832"/>
    </source>
</evidence>
<dbReference type="Proteomes" id="UP000292423">
    <property type="component" value="Unassembled WGS sequence"/>
</dbReference>
<evidence type="ECO:0000256" key="9">
    <source>
        <dbReference type="ARBA" id="ARBA00023268"/>
    </source>
</evidence>
<evidence type="ECO:0000259" key="12">
    <source>
        <dbReference type="Pfam" id="PF02737"/>
    </source>
</evidence>
<evidence type="ECO:0000256" key="1">
    <source>
        <dbReference type="ARBA" id="ARBA00005005"/>
    </source>
</evidence>
<evidence type="ECO:0000256" key="8">
    <source>
        <dbReference type="ARBA" id="ARBA00023239"/>
    </source>
</evidence>
<dbReference type="EMBL" id="SHKX01000012">
    <property type="protein sequence ID" value="RZU45053.1"/>
    <property type="molecule type" value="Genomic_DNA"/>
</dbReference>
<evidence type="ECO:0000259" key="11">
    <source>
        <dbReference type="Pfam" id="PF00725"/>
    </source>
</evidence>
<evidence type="ECO:0000256" key="6">
    <source>
        <dbReference type="ARBA" id="ARBA00023027"/>
    </source>
</evidence>
<dbReference type="InterPro" id="IPR008927">
    <property type="entry name" value="6-PGluconate_DH-like_C_sf"/>
</dbReference>
<evidence type="ECO:0000256" key="5">
    <source>
        <dbReference type="ARBA" id="ARBA00023002"/>
    </source>
</evidence>
<dbReference type="GO" id="GO:0016509">
    <property type="term" value="F:long-chain (3S)-3-hydroxyacyl-CoA dehydrogenase (NAD+) activity"/>
    <property type="evidence" value="ECO:0007669"/>
    <property type="project" value="TreeGrafter"/>
</dbReference>
<dbReference type="Gene3D" id="3.90.226.10">
    <property type="entry name" value="2-enoyl-CoA Hydratase, Chain A, domain 1"/>
    <property type="match status" value="1"/>
</dbReference>
<organism evidence="13 14">
    <name type="scientific">Fluviicoccus keumensis</name>
    <dbReference type="NCBI Taxonomy" id="1435465"/>
    <lineage>
        <taxon>Bacteria</taxon>
        <taxon>Pseudomonadati</taxon>
        <taxon>Pseudomonadota</taxon>
        <taxon>Gammaproteobacteria</taxon>
        <taxon>Moraxellales</taxon>
        <taxon>Moraxellaceae</taxon>
        <taxon>Fluviicoccus</taxon>
    </lineage>
</organism>
<dbReference type="Pfam" id="PF02737">
    <property type="entry name" value="3HCDH_N"/>
    <property type="match status" value="1"/>
</dbReference>
<evidence type="ECO:0000256" key="10">
    <source>
        <dbReference type="ARBA" id="ARBA00049556"/>
    </source>
</evidence>